<dbReference type="Proteomes" id="UP000253034">
    <property type="component" value="Unassembled WGS sequence"/>
</dbReference>
<dbReference type="OrthoDB" id="2036332at2"/>
<dbReference type="InterPro" id="IPR004843">
    <property type="entry name" value="Calcineurin-like_PHP"/>
</dbReference>
<dbReference type="GO" id="GO:0016787">
    <property type="term" value="F:hydrolase activity"/>
    <property type="evidence" value="ECO:0007669"/>
    <property type="project" value="InterPro"/>
</dbReference>
<dbReference type="EMBL" id="QPJT01000005">
    <property type="protein sequence ID" value="RCX18248.1"/>
    <property type="molecule type" value="Genomic_DNA"/>
</dbReference>
<dbReference type="SUPFAM" id="SSF56300">
    <property type="entry name" value="Metallo-dependent phosphatases"/>
    <property type="match status" value="1"/>
</dbReference>
<organism evidence="4 5">
    <name type="scientific">Anaerobacterium chartisolvens</name>
    <dbReference type="NCBI Taxonomy" id="1297424"/>
    <lineage>
        <taxon>Bacteria</taxon>
        <taxon>Bacillati</taxon>
        <taxon>Bacillota</taxon>
        <taxon>Clostridia</taxon>
        <taxon>Eubacteriales</taxon>
        <taxon>Oscillospiraceae</taxon>
        <taxon>Anaerobacterium</taxon>
    </lineage>
</organism>
<dbReference type="Gene3D" id="3.60.21.10">
    <property type="match status" value="1"/>
</dbReference>
<evidence type="ECO:0000256" key="2">
    <source>
        <dbReference type="SAM" id="SignalP"/>
    </source>
</evidence>
<feature type="chain" id="PRO_5016562752" description="Calcineurin-like phosphoesterase domain-containing protein" evidence="2">
    <location>
        <begin position="32"/>
        <end position="364"/>
    </location>
</feature>
<keyword evidence="5" id="KW-1185">Reference proteome</keyword>
<accession>A0A369BCB9</accession>
<feature type="region of interest" description="Disordered" evidence="1">
    <location>
        <begin position="343"/>
        <end position="364"/>
    </location>
</feature>
<dbReference type="PANTHER" id="PTHR43143:SF5">
    <property type="entry name" value="SECRETED PROTEIN"/>
    <property type="match status" value="1"/>
</dbReference>
<evidence type="ECO:0000313" key="5">
    <source>
        <dbReference type="Proteomes" id="UP000253034"/>
    </source>
</evidence>
<evidence type="ECO:0000313" key="4">
    <source>
        <dbReference type="EMBL" id="RCX18248.1"/>
    </source>
</evidence>
<evidence type="ECO:0000256" key="1">
    <source>
        <dbReference type="SAM" id="MobiDB-lite"/>
    </source>
</evidence>
<name>A0A369BCB9_9FIRM</name>
<dbReference type="InterPro" id="IPR051918">
    <property type="entry name" value="STPP_CPPED1"/>
</dbReference>
<keyword evidence="2" id="KW-0732">Signal</keyword>
<proteinExistence type="predicted"/>
<feature type="domain" description="Calcineurin-like phosphoesterase" evidence="3">
    <location>
        <begin position="99"/>
        <end position="265"/>
    </location>
</feature>
<comment type="caution">
    <text evidence="4">The sequence shown here is derived from an EMBL/GenBank/DDBJ whole genome shotgun (WGS) entry which is preliminary data.</text>
</comment>
<sequence>MIKLKRKTALLLLLSVSISSVLLSSTGVAFAGNAFSKESAFNIGRFTGRGGIKNGNPKDTPRSNYDFTYAWESDTQYYNSNDLWNKHQINIHNWLVSNRDRMNIRYLFHTGDIVDDSREARQWENADPAYRILDEAGLPYGVLAGNHDVAHGAFDYTGYCKYFGERRYRHNPWYGGSYKNNKGHYDLISAGGIDFIMVYMGWGIGDSEIDWINSVLERYPRHRAMLCLHEYLTLPSIGGFREESRRVYNEVVKPNSNVFMVLSGHYYCANRRADQIDDNGDGVPDRTVHQLLFDYQDAEEGGQGYIRLMHFDLKGERIIVRAYSPSLNDYCLDCKDIPSEEEEFDLPFPSRPIRHSLPPSSVLQ</sequence>
<evidence type="ECO:0000259" key="3">
    <source>
        <dbReference type="Pfam" id="PF00149"/>
    </source>
</evidence>
<dbReference type="RefSeq" id="WP_114296801.1">
    <property type="nucleotide sequence ID" value="NZ_QPJT01000005.1"/>
</dbReference>
<reference evidence="4 5" key="1">
    <citation type="submission" date="2018-07" db="EMBL/GenBank/DDBJ databases">
        <title>Genomic Encyclopedia of Type Strains, Phase IV (KMG-IV): sequencing the most valuable type-strain genomes for metagenomic binning, comparative biology and taxonomic classification.</title>
        <authorList>
            <person name="Goeker M."/>
        </authorList>
    </citation>
    <scope>NUCLEOTIDE SEQUENCE [LARGE SCALE GENOMIC DNA]</scope>
    <source>
        <strain evidence="4 5">DSM 27016</strain>
    </source>
</reference>
<feature type="signal peptide" evidence="2">
    <location>
        <begin position="1"/>
        <end position="31"/>
    </location>
</feature>
<dbReference type="PANTHER" id="PTHR43143">
    <property type="entry name" value="METALLOPHOSPHOESTERASE, CALCINEURIN SUPERFAMILY"/>
    <property type="match status" value="1"/>
</dbReference>
<dbReference type="Pfam" id="PF00149">
    <property type="entry name" value="Metallophos"/>
    <property type="match status" value="1"/>
</dbReference>
<protein>
    <recommendedName>
        <fullName evidence="3">Calcineurin-like phosphoesterase domain-containing protein</fullName>
    </recommendedName>
</protein>
<gene>
    <name evidence="4" type="ORF">DFR58_1056</name>
</gene>
<dbReference type="AlphaFoldDB" id="A0A369BCB9"/>
<dbReference type="InterPro" id="IPR029052">
    <property type="entry name" value="Metallo-depent_PP-like"/>
</dbReference>